<dbReference type="Proteomes" id="UP000240009">
    <property type="component" value="Unassembled WGS sequence"/>
</dbReference>
<proteinExistence type="predicted"/>
<reference evidence="4 5" key="1">
    <citation type="submission" date="2018-02" db="EMBL/GenBank/DDBJ databases">
        <title>Comparative genomes isolates from brazilian mangrove.</title>
        <authorList>
            <person name="Araujo J.E."/>
            <person name="Taketani R.G."/>
            <person name="Silva M.C.P."/>
            <person name="Loureco M.V."/>
            <person name="Andreote F.D."/>
        </authorList>
    </citation>
    <scope>NUCLEOTIDE SEQUENCE [LARGE SCALE GENOMIC DNA]</scope>
    <source>
        <strain evidence="4 5">HEX-2 MGV</strain>
    </source>
</reference>
<evidence type="ECO:0000256" key="1">
    <source>
        <dbReference type="ARBA" id="ARBA00022450"/>
    </source>
</evidence>
<dbReference type="InterPro" id="IPR020806">
    <property type="entry name" value="PKS_PP-bd"/>
</dbReference>
<dbReference type="RefSeq" id="WP_105354134.1">
    <property type="nucleotide sequence ID" value="NZ_PUIA01000037.1"/>
</dbReference>
<dbReference type="SMART" id="SM01294">
    <property type="entry name" value="PKS_PP_betabranch"/>
    <property type="match status" value="1"/>
</dbReference>
<evidence type="ECO:0000256" key="2">
    <source>
        <dbReference type="ARBA" id="ARBA00022553"/>
    </source>
</evidence>
<dbReference type="InterPro" id="IPR009081">
    <property type="entry name" value="PP-bd_ACP"/>
</dbReference>
<dbReference type="OrthoDB" id="9023404at2"/>
<dbReference type="PROSITE" id="PS50075">
    <property type="entry name" value="CARRIER"/>
    <property type="match status" value="1"/>
</dbReference>
<sequence>MTAEPSGPSGDAPKSAEEIQDWIIDYLAKELDTNPNSIDPSATFDSFALDSATAIGMTGDMENWLGKRIDPTIVYDYPTIEEFSSYLAGEK</sequence>
<dbReference type="SMART" id="SM00823">
    <property type="entry name" value="PKS_PP"/>
    <property type="match status" value="1"/>
</dbReference>
<dbReference type="InterPro" id="IPR036736">
    <property type="entry name" value="ACP-like_sf"/>
</dbReference>
<gene>
    <name evidence="4" type="ORF">C5Y96_13500</name>
</gene>
<keyword evidence="2" id="KW-0597">Phosphoprotein</keyword>
<feature type="domain" description="Carrier" evidence="3">
    <location>
        <begin position="14"/>
        <end position="91"/>
    </location>
</feature>
<keyword evidence="1" id="KW-0596">Phosphopantetheine</keyword>
<comment type="caution">
    <text evidence="4">The sequence shown here is derived from an EMBL/GenBank/DDBJ whole genome shotgun (WGS) entry which is preliminary data.</text>
</comment>
<name>A0A2S8FGY7_9BACT</name>
<evidence type="ECO:0000259" key="3">
    <source>
        <dbReference type="PROSITE" id="PS50075"/>
    </source>
</evidence>
<dbReference type="SUPFAM" id="SSF47336">
    <property type="entry name" value="ACP-like"/>
    <property type="match status" value="1"/>
</dbReference>
<accession>A0A2S8FGY7</accession>
<dbReference type="GO" id="GO:0031177">
    <property type="term" value="F:phosphopantetheine binding"/>
    <property type="evidence" value="ECO:0007669"/>
    <property type="project" value="InterPro"/>
</dbReference>
<dbReference type="AlphaFoldDB" id="A0A2S8FGY7"/>
<organism evidence="4 5">
    <name type="scientific">Blastopirellula marina</name>
    <dbReference type="NCBI Taxonomy" id="124"/>
    <lineage>
        <taxon>Bacteria</taxon>
        <taxon>Pseudomonadati</taxon>
        <taxon>Planctomycetota</taxon>
        <taxon>Planctomycetia</taxon>
        <taxon>Pirellulales</taxon>
        <taxon>Pirellulaceae</taxon>
        <taxon>Blastopirellula</taxon>
    </lineage>
</organism>
<protein>
    <submittedName>
        <fullName evidence="4">Phosphopantetheine-binding protein</fullName>
    </submittedName>
</protein>
<evidence type="ECO:0000313" key="5">
    <source>
        <dbReference type="Proteomes" id="UP000240009"/>
    </source>
</evidence>
<evidence type="ECO:0000313" key="4">
    <source>
        <dbReference type="EMBL" id="PQO31350.1"/>
    </source>
</evidence>
<dbReference type="EMBL" id="PUIA01000037">
    <property type="protein sequence ID" value="PQO31350.1"/>
    <property type="molecule type" value="Genomic_DNA"/>
</dbReference>
<dbReference type="Gene3D" id="1.10.1200.10">
    <property type="entry name" value="ACP-like"/>
    <property type="match status" value="1"/>
</dbReference>
<dbReference type="Pfam" id="PF00550">
    <property type="entry name" value="PP-binding"/>
    <property type="match status" value="1"/>
</dbReference>